<dbReference type="SMART" id="SM00320">
    <property type="entry name" value="WD40"/>
    <property type="match status" value="4"/>
</dbReference>
<dbReference type="PANTHER" id="PTHR19848">
    <property type="entry name" value="WD40 REPEAT PROTEIN"/>
    <property type="match status" value="1"/>
</dbReference>
<dbReference type="Pfam" id="PF00400">
    <property type="entry name" value="WD40"/>
    <property type="match status" value="3"/>
</dbReference>
<evidence type="ECO:0000313" key="5">
    <source>
        <dbReference type="Proteomes" id="UP000789508"/>
    </source>
</evidence>
<accession>A0A9N9DNZ5</accession>
<dbReference type="OrthoDB" id="1932312at2759"/>
<dbReference type="PROSITE" id="PS50896">
    <property type="entry name" value="LISH"/>
    <property type="match status" value="1"/>
</dbReference>
<feature type="repeat" description="WD" evidence="3">
    <location>
        <begin position="403"/>
        <end position="444"/>
    </location>
</feature>
<proteinExistence type="predicted"/>
<dbReference type="PANTHER" id="PTHR19848:SF8">
    <property type="entry name" value="F-BOX AND WD REPEAT DOMAIN CONTAINING 7"/>
    <property type="match status" value="1"/>
</dbReference>
<keyword evidence="1 3" id="KW-0853">WD repeat</keyword>
<keyword evidence="2" id="KW-0677">Repeat</keyword>
<comment type="caution">
    <text evidence="4">The sequence shown here is derived from an EMBL/GenBank/DDBJ whole genome shotgun (WGS) entry which is preliminary data.</text>
</comment>
<dbReference type="InterPro" id="IPR036322">
    <property type="entry name" value="WD40_repeat_dom_sf"/>
</dbReference>
<reference evidence="4" key="1">
    <citation type="submission" date="2021-06" db="EMBL/GenBank/DDBJ databases">
        <authorList>
            <person name="Kallberg Y."/>
            <person name="Tangrot J."/>
            <person name="Rosling A."/>
        </authorList>
    </citation>
    <scope>NUCLEOTIDE SEQUENCE</scope>
    <source>
        <strain evidence="4">FL130A</strain>
    </source>
</reference>
<dbReference type="InterPro" id="IPR015943">
    <property type="entry name" value="WD40/YVTN_repeat-like_dom_sf"/>
</dbReference>
<dbReference type="EMBL" id="CAJVPS010008390">
    <property type="protein sequence ID" value="CAG8642777.1"/>
    <property type="molecule type" value="Genomic_DNA"/>
</dbReference>
<evidence type="ECO:0000256" key="3">
    <source>
        <dbReference type="PROSITE-ProRule" id="PRU00221"/>
    </source>
</evidence>
<name>A0A9N9DNZ5_9GLOM</name>
<evidence type="ECO:0000313" key="4">
    <source>
        <dbReference type="EMBL" id="CAG8642777.1"/>
    </source>
</evidence>
<dbReference type="Gene3D" id="2.130.10.10">
    <property type="entry name" value="YVTN repeat-like/Quinoprotein amine dehydrogenase"/>
    <property type="match status" value="2"/>
</dbReference>
<dbReference type="Proteomes" id="UP000789508">
    <property type="component" value="Unassembled WGS sequence"/>
</dbReference>
<dbReference type="SUPFAM" id="SSF50978">
    <property type="entry name" value="WD40 repeat-like"/>
    <property type="match status" value="1"/>
</dbReference>
<organism evidence="4 5">
    <name type="scientific">Ambispora leptoticha</name>
    <dbReference type="NCBI Taxonomy" id="144679"/>
    <lineage>
        <taxon>Eukaryota</taxon>
        <taxon>Fungi</taxon>
        <taxon>Fungi incertae sedis</taxon>
        <taxon>Mucoromycota</taxon>
        <taxon>Glomeromycotina</taxon>
        <taxon>Glomeromycetes</taxon>
        <taxon>Archaeosporales</taxon>
        <taxon>Ambisporaceae</taxon>
        <taxon>Ambispora</taxon>
    </lineage>
</organism>
<evidence type="ECO:0000256" key="1">
    <source>
        <dbReference type="ARBA" id="ARBA00022574"/>
    </source>
</evidence>
<evidence type="ECO:0000256" key="2">
    <source>
        <dbReference type="ARBA" id="ARBA00022737"/>
    </source>
</evidence>
<sequence length="452" mass="51064">MPSKAFPLAHSLVLQFLELNKFHKSLNAFREEASEVIIENNEIFSQPPGKNLIDLVDEHLISSMTDELGKLSLQRQIEEELNHPGDENIPRFLYDTFNQIHDSSILSVRTQNLPVTNFLEGENEYAYSDVTAIVSGSADKCIKFTSLLTRDTFNTLQIHKSPVLCVDFHPDYPTLMLSSSMDSTVLVNVHTNETIQTFKEDSKYVVHARFSPDGLMFATAYDHTVNFYKMIPSAVPDTPKSPASPRSPTFNQIDIKYVKVHSMKLTGNVEAFCFLPNNESLVIGVREDNYLHYIDLVNFQDTKYSMNENGDERVSFTPMDISPSPHNNGKYLLVSTDDESGRLILFLTNSDVQIRNFYGAQVNKFSTPRHCWHPSGKYFYVTDDAKGDICIFDVATAKIIARLEGHTSIVKSLWFDVERDLLISCGFDKTIRVWGATDVNPVTSGNVSDAEK</sequence>
<dbReference type="InterPro" id="IPR001680">
    <property type="entry name" value="WD40_rpt"/>
</dbReference>
<dbReference type="InterPro" id="IPR006594">
    <property type="entry name" value="LisH"/>
</dbReference>
<dbReference type="PROSITE" id="PS50082">
    <property type="entry name" value="WD_REPEATS_2"/>
    <property type="match status" value="1"/>
</dbReference>
<dbReference type="PROSITE" id="PS50294">
    <property type="entry name" value="WD_REPEATS_REGION"/>
    <property type="match status" value="1"/>
</dbReference>
<gene>
    <name evidence="4" type="ORF">ALEPTO_LOCUS9767</name>
</gene>
<dbReference type="AlphaFoldDB" id="A0A9N9DNZ5"/>
<keyword evidence="5" id="KW-1185">Reference proteome</keyword>
<protein>
    <submittedName>
        <fullName evidence="4">6730_t:CDS:1</fullName>
    </submittedName>
</protein>